<dbReference type="Gene3D" id="3.40.50.1820">
    <property type="entry name" value="alpha/beta hydrolase"/>
    <property type="match status" value="1"/>
</dbReference>
<evidence type="ECO:0008006" key="3">
    <source>
        <dbReference type="Google" id="ProtNLM"/>
    </source>
</evidence>
<dbReference type="EMBL" id="JACHVA010000036">
    <property type="protein sequence ID" value="MBC2600778.1"/>
    <property type="molecule type" value="Genomic_DNA"/>
</dbReference>
<dbReference type="AlphaFoldDB" id="A0A7X1AXG4"/>
<sequence>MKIALFLLGFTACVIDLFGNTNLRTWTMSDGTKLRAELIEVDPSGNFVYLRKNERDPQFYRLSDFSTVDQAWLVEWLEVSERLNAKLDDLSGRFSHYNYIGDLFNYDFYIYEPSTVYESQGGPLMILFSPGPKGLRYLLRHLDAAESTGMTIVTLDHFGNTHSHEESMASTERFKEILPKIEEIVQNDPNQLFIGGTSGGALRAIRTTIRIDRPWAGIYSNGGWLGTEQYFESSYLPIKVAMVNGNNDKGANYYLDRDVSILQENKAKVAVISFEGAHQVPPTKSQEKAFNWLLGSEDITELSPQKFGFEESIFSGTELK</sequence>
<dbReference type="RefSeq" id="WP_185691516.1">
    <property type="nucleotide sequence ID" value="NZ_JACHVA010000036.1"/>
</dbReference>
<protein>
    <recommendedName>
        <fullName evidence="3">Alpha/beta hydrolase</fullName>
    </recommendedName>
</protein>
<keyword evidence="2" id="KW-1185">Reference proteome</keyword>
<name>A0A7X1AXG4_9BACT</name>
<reference evidence="1 2" key="1">
    <citation type="submission" date="2020-07" db="EMBL/GenBank/DDBJ databases">
        <authorList>
            <person name="Feng X."/>
        </authorList>
    </citation>
    <scope>NUCLEOTIDE SEQUENCE [LARGE SCALE GENOMIC DNA]</scope>
    <source>
        <strain evidence="1 2">JCM14086</strain>
    </source>
</reference>
<comment type="caution">
    <text evidence="1">The sequence shown here is derived from an EMBL/GenBank/DDBJ whole genome shotgun (WGS) entry which is preliminary data.</text>
</comment>
<gene>
    <name evidence="1" type="ORF">H5P30_03170</name>
</gene>
<organism evidence="1 2">
    <name type="scientific">Puniceicoccus vermicola</name>
    <dbReference type="NCBI Taxonomy" id="388746"/>
    <lineage>
        <taxon>Bacteria</taxon>
        <taxon>Pseudomonadati</taxon>
        <taxon>Verrucomicrobiota</taxon>
        <taxon>Opitutia</taxon>
        <taxon>Puniceicoccales</taxon>
        <taxon>Puniceicoccaceae</taxon>
        <taxon>Puniceicoccus</taxon>
    </lineage>
</organism>
<evidence type="ECO:0000313" key="2">
    <source>
        <dbReference type="Proteomes" id="UP000525652"/>
    </source>
</evidence>
<dbReference type="SUPFAM" id="SSF53474">
    <property type="entry name" value="alpha/beta-Hydrolases"/>
    <property type="match status" value="1"/>
</dbReference>
<accession>A0A7X1AXG4</accession>
<dbReference type="InterPro" id="IPR029058">
    <property type="entry name" value="AB_hydrolase_fold"/>
</dbReference>
<dbReference type="Proteomes" id="UP000525652">
    <property type="component" value="Unassembled WGS sequence"/>
</dbReference>
<proteinExistence type="predicted"/>
<evidence type="ECO:0000313" key="1">
    <source>
        <dbReference type="EMBL" id="MBC2600778.1"/>
    </source>
</evidence>